<evidence type="ECO:0000313" key="3">
    <source>
        <dbReference type="Proteomes" id="UP001596395"/>
    </source>
</evidence>
<dbReference type="AlphaFoldDB" id="A0ABD5VI67"/>
<accession>A0ABD5VI67</accession>
<dbReference type="RefSeq" id="WP_336352158.1">
    <property type="nucleotide sequence ID" value="NZ_JAZAQL010000005.1"/>
</dbReference>
<feature type="domain" description="Dienelactone hydrolase" evidence="1">
    <location>
        <begin position="78"/>
        <end position="195"/>
    </location>
</feature>
<dbReference type="SUPFAM" id="SSF53474">
    <property type="entry name" value="alpha/beta-Hydrolases"/>
    <property type="match status" value="1"/>
</dbReference>
<protein>
    <submittedName>
        <fullName evidence="2">Dienelactone hydrolase family protein</fullName>
    </submittedName>
</protein>
<sequence>MTDSDVVLVPGARDVRATHDVAATDATACVVACPPHPQLGGARTDRRLTATSDALTDSGVDCLRFDYGDWDDGYGEREDARNALRWAADRYDAVGVYGYSFGGAIAILAAASVDVSVEAAAVLAPASRLNDDLDAAAAVDELPCPLWVGYGERDETADSIPVVEAAERCQQSVHAYGSDHHFVGQHDKVGADAAAFLRTHLGVDTDE</sequence>
<evidence type="ECO:0000259" key="1">
    <source>
        <dbReference type="Pfam" id="PF01738"/>
    </source>
</evidence>
<gene>
    <name evidence="2" type="ORF">ACFQGB_20375</name>
</gene>
<dbReference type="InterPro" id="IPR002925">
    <property type="entry name" value="Dienelactn_hydro"/>
</dbReference>
<dbReference type="GO" id="GO:0016787">
    <property type="term" value="F:hydrolase activity"/>
    <property type="evidence" value="ECO:0007669"/>
    <property type="project" value="UniProtKB-KW"/>
</dbReference>
<proteinExistence type="predicted"/>
<dbReference type="Gene3D" id="3.40.50.1820">
    <property type="entry name" value="alpha/beta hydrolase"/>
    <property type="match status" value="1"/>
</dbReference>
<dbReference type="Proteomes" id="UP001596395">
    <property type="component" value="Unassembled WGS sequence"/>
</dbReference>
<keyword evidence="3" id="KW-1185">Reference proteome</keyword>
<keyword evidence="2" id="KW-0378">Hydrolase</keyword>
<comment type="caution">
    <text evidence="2">The sequence shown here is derived from an EMBL/GenBank/DDBJ whole genome shotgun (WGS) entry which is preliminary data.</text>
</comment>
<dbReference type="InterPro" id="IPR029058">
    <property type="entry name" value="AB_hydrolase_fold"/>
</dbReference>
<reference evidence="2 3" key="1">
    <citation type="journal article" date="2019" name="Int. J. Syst. Evol. Microbiol.">
        <title>The Global Catalogue of Microorganisms (GCM) 10K type strain sequencing project: providing services to taxonomists for standard genome sequencing and annotation.</title>
        <authorList>
            <consortium name="The Broad Institute Genomics Platform"/>
            <consortium name="The Broad Institute Genome Sequencing Center for Infectious Disease"/>
            <person name="Wu L."/>
            <person name="Ma J."/>
        </authorList>
    </citation>
    <scope>NUCLEOTIDE SEQUENCE [LARGE SCALE GENOMIC DNA]</scope>
    <source>
        <strain evidence="2 3">GX26</strain>
    </source>
</reference>
<organism evidence="2 3">
    <name type="scientific">Halorubellus litoreus</name>
    <dbReference type="NCBI Taxonomy" id="755308"/>
    <lineage>
        <taxon>Archaea</taxon>
        <taxon>Methanobacteriati</taxon>
        <taxon>Methanobacteriota</taxon>
        <taxon>Stenosarchaea group</taxon>
        <taxon>Halobacteria</taxon>
        <taxon>Halobacteriales</taxon>
        <taxon>Halorubellaceae</taxon>
        <taxon>Halorubellus</taxon>
    </lineage>
</organism>
<dbReference type="Pfam" id="PF01738">
    <property type="entry name" value="DLH"/>
    <property type="match status" value="1"/>
</dbReference>
<dbReference type="EMBL" id="JBHSXN010000005">
    <property type="protein sequence ID" value="MFC6955225.1"/>
    <property type="molecule type" value="Genomic_DNA"/>
</dbReference>
<name>A0ABD5VI67_9EURY</name>
<evidence type="ECO:0000313" key="2">
    <source>
        <dbReference type="EMBL" id="MFC6955225.1"/>
    </source>
</evidence>